<dbReference type="AlphaFoldDB" id="A0A0D7V0X1"/>
<dbReference type="RefSeq" id="WP_044628144.1">
    <property type="nucleotide sequence ID" value="NZ_FSQX01000001.1"/>
</dbReference>
<dbReference type="EMBL" id="FSQX01000001">
    <property type="protein sequence ID" value="SIN62314.1"/>
    <property type="molecule type" value="Genomic_DNA"/>
</dbReference>
<accession>A0A0D7V0X1</accession>
<gene>
    <name evidence="1" type="ORF">SAMN05878438_0849</name>
</gene>
<name>A0A0D7V0X1_9GAMM</name>
<organism evidence="1 2">
    <name type="scientific">Vreelandella aquamarina</name>
    <dbReference type="NCBI Taxonomy" id="77097"/>
    <lineage>
        <taxon>Bacteria</taxon>
        <taxon>Pseudomonadati</taxon>
        <taxon>Pseudomonadota</taxon>
        <taxon>Gammaproteobacteria</taxon>
        <taxon>Oceanospirillales</taxon>
        <taxon>Halomonadaceae</taxon>
        <taxon>Vreelandella</taxon>
    </lineage>
</organism>
<sequence length="124" mass="13432">MPVGLQTWRADGTLSLSITTRLPKVLGRVYFPSFNLTAGGSVPSNVNGSLQDGRLANGELFYFFTPGGNSRPYYDGWAALGPAVSLSGTTLSWVWDADTVRAWKAATLSYESYAGDCYLNYGIF</sequence>
<protein>
    <submittedName>
        <fullName evidence="1">Uncharacterized protein</fullName>
    </submittedName>
</protein>
<evidence type="ECO:0000313" key="2">
    <source>
        <dbReference type="Proteomes" id="UP000185024"/>
    </source>
</evidence>
<dbReference type="OrthoDB" id="1684463at2"/>
<reference evidence="1 2" key="1">
    <citation type="submission" date="2016-11" db="EMBL/GenBank/DDBJ databases">
        <authorList>
            <person name="Jaros S."/>
            <person name="Januszkiewicz K."/>
            <person name="Wedrychowicz H."/>
        </authorList>
    </citation>
    <scope>NUCLEOTIDE SEQUENCE [LARGE SCALE GENOMIC DNA]</scope>
    <source>
        <strain evidence="1 2">ACAM 239</strain>
    </source>
</reference>
<dbReference type="Proteomes" id="UP000185024">
    <property type="component" value="Unassembled WGS sequence"/>
</dbReference>
<dbReference type="PATRIC" id="fig|29570.3.peg.1619"/>
<proteinExistence type="predicted"/>
<evidence type="ECO:0000313" key="1">
    <source>
        <dbReference type="EMBL" id="SIN62314.1"/>
    </source>
</evidence>